<comment type="subcellular location">
    <subcellularLocation>
        <location evidence="12">Cell membrane</location>
        <topology evidence="12">Multi-pass membrane protein</topology>
    </subcellularLocation>
    <subcellularLocation>
        <location evidence="1">Membrane</location>
        <topology evidence="1">Multi-pass membrane protein</topology>
    </subcellularLocation>
</comment>
<dbReference type="Proteomes" id="UP000694872">
    <property type="component" value="Unplaced"/>
</dbReference>
<evidence type="ECO:0000256" key="12">
    <source>
        <dbReference type="RuleBase" id="RU351113"/>
    </source>
</evidence>
<evidence type="ECO:0000256" key="11">
    <source>
        <dbReference type="ARBA" id="ARBA00038679"/>
    </source>
</evidence>
<dbReference type="GO" id="GO:0007165">
    <property type="term" value="P:signal transduction"/>
    <property type="evidence" value="ECO:0007669"/>
    <property type="project" value="UniProtKB-KW"/>
</dbReference>
<keyword evidence="6 12" id="KW-0472">Membrane</keyword>
<evidence type="ECO:0000256" key="4">
    <source>
        <dbReference type="ARBA" id="ARBA00022725"/>
    </source>
</evidence>
<feature type="transmembrane region" description="Helical" evidence="12">
    <location>
        <begin position="145"/>
        <end position="168"/>
    </location>
</feature>
<evidence type="ECO:0000256" key="7">
    <source>
        <dbReference type="ARBA" id="ARBA00023170"/>
    </source>
</evidence>
<keyword evidence="5 12" id="KW-1133">Transmembrane helix</keyword>
<evidence type="ECO:0000256" key="2">
    <source>
        <dbReference type="ARBA" id="ARBA00022606"/>
    </source>
</evidence>
<feature type="transmembrane region" description="Helical" evidence="12">
    <location>
        <begin position="91"/>
        <end position="110"/>
    </location>
</feature>
<dbReference type="InterPro" id="IPR004117">
    <property type="entry name" value="7tm6_olfct_rcpt"/>
</dbReference>
<evidence type="ECO:0000256" key="10">
    <source>
        <dbReference type="ARBA" id="ARBA00037946"/>
    </source>
</evidence>
<evidence type="ECO:0000256" key="9">
    <source>
        <dbReference type="ARBA" id="ARBA00037764"/>
    </source>
</evidence>
<dbReference type="RefSeq" id="XP_013175755.1">
    <property type="nucleotide sequence ID" value="XM_013320301.1"/>
</dbReference>
<evidence type="ECO:0000256" key="3">
    <source>
        <dbReference type="ARBA" id="ARBA00022692"/>
    </source>
</evidence>
<dbReference type="GO" id="GO:0005886">
    <property type="term" value="C:plasma membrane"/>
    <property type="evidence" value="ECO:0007669"/>
    <property type="project" value="UniProtKB-SubCell"/>
</dbReference>
<evidence type="ECO:0000256" key="6">
    <source>
        <dbReference type="ARBA" id="ARBA00023136"/>
    </source>
</evidence>
<dbReference type="PANTHER" id="PTHR21137">
    <property type="entry name" value="ODORANT RECEPTOR"/>
    <property type="match status" value="1"/>
</dbReference>
<feature type="transmembrane region" description="Helical" evidence="12">
    <location>
        <begin position="207"/>
        <end position="230"/>
    </location>
</feature>
<protein>
    <recommendedName>
        <fullName evidence="12">Odorant receptor</fullName>
    </recommendedName>
</protein>
<organism evidence="13">
    <name type="scientific">Papilio xuthus</name>
    <name type="common">Asian swallowtail butterfly</name>
    <dbReference type="NCBI Taxonomy" id="66420"/>
    <lineage>
        <taxon>Eukaryota</taxon>
        <taxon>Metazoa</taxon>
        <taxon>Ecdysozoa</taxon>
        <taxon>Arthropoda</taxon>
        <taxon>Hexapoda</taxon>
        <taxon>Insecta</taxon>
        <taxon>Pterygota</taxon>
        <taxon>Neoptera</taxon>
        <taxon>Endopterygota</taxon>
        <taxon>Lepidoptera</taxon>
        <taxon>Glossata</taxon>
        <taxon>Ditrysia</taxon>
        <taxon>Papilionoidea</taxon>
        <taxon>Papilionidae</taxon>
        <taxon>Papilioninae</taxon>
        <taxon>Papilio</taxon>
    </lineage>
</organism>
<dbReference type="GO" id="GO:0004984">
    <property type="term" value="F:olfactory receptor activity"/>
    <property type="evidence" value="ECO:0007669"/>
    <property type="project" value="InterPro"/>
</dbReference>
<comment type="similarity">
    <text evidence="10">Belongs to the insect chemoreceptor superfamily. Heteromeric odorant receptor channel (TC 1.A.69) family. Or2a subfamily.</text>
</comment>
<keyword evidence="7 12" id="KW-0675">Receptor</keyword>
<dbReference type="GeneID" id="106123888"/>
<accession>A0AAJ7EFS2</accession>
<name>A0AAJ7EFS2_PAPXU</name>
<dbReference type="CTD" id="100127032"/>
<keyword evidence="4 12" id="KW-0552">Olfaction</keyword>
<proteinExistence type="inferred from homology"/>
<gene>
    <name evidence="13" type="primary">LOC106123888</name>
</gene>
<comment type="subunit">
    <text evidence="11">Interacts with Orco. Complexes exist early in the endomembrane system in olfactory sensory neurons (OSNs), coupling these complexes to the conserved ciliary trafficking pathway.</text>
</comment>
<feature type="transmembrane region" description="Helical" evidence="12">
    <location>
        <begin position="319"/>
        <end position="340"/>
    </location>
</feature>
<evidence type="ECO:0000313" key="13">
    <source>
        <dbReference type="RefSeq" id="XP_013175755.1"/>
    </source>
</evidence>
<keyword evidence="3 12" id="KW-0812">Transmembrane</keyword>
<dbReference type="Pfam" id="PF02949">
    <property type="entry name" value="7tm_6"/>
    <property type="match status" value="1"/>
</dbReference>
<reference evidence="13" key="1">
    <citation type="submission" date="2025-08" db="UniProtKB">
        <authorList>
            <consortium name="RefSeq"/>
        </authorList>
    </citation>
    <scope>IDENTIFICATION</scope>
</reference>
<sequence>MYTFSNFIWAIRLWKEKKQRKVIGLYKQIDCFNINMIFWKVLGIYPYRKIKFIYNLYCKIFLLLFIIFYDVLLTVNFYFLPSQLDAFIEEMIFYFTEISVTSKVLTFLILRKNIRKILEVLESSIFEPVSDNGIKILNDAKKFNIVYWKIVAVVSFTSNLSHIISFFITHVVLEKSAEFPICSYNFLPMEIKERFIYPLYLYQSIGIHFHMLANLNIDTFFLGLMILVIAQLDILKDKLSCLTDTSKNISGERNFDREQYEKNVIINFNQAIVHHDELCKFCSLIQDTFNITLLLQFGMASSIICVCLFRFTLPAAKEYYIFLATYMFIMVIQIMVPCWFGTRIMEKSCLLSRAVYSCNWTSRSRRFKSSLRLFVERTNRPISITGGKMFTLSLVTFSSIMNSAYSFFTLLRNVQARENQ</sequence>
<dbReference type="PANTHER" id="PTHR21137:SF37">
    <property type="entry name" value="ODORANT RECEPTOR 46A, ISOFORM B-RELATED"/>
    <property type="match status" value="1"/>
</dbReference>
<evidence type="ECO:0000256" key="1">
    <source>
        <dbReference type="ARBA" id="ARBA00004141"/>
    </source>
</evidence>
<dbReference type="KEGG" id="pxu:106123888"/>
<keyword evidence="2 12" id="KW-0716">Sensory transduction</keyword>
<feature type="transmembrane region" description="Helical" evidence="12">
    <location>
        <begin position="389"/>
        <end position="408"/>
    </location>
</feature>
<comment type="function">
    <text evidence="9">Odorant receptor which mediates acceptance or avoidance behavior, depending on its substrates. The odorant receptor repertoire encodes a large collection of odor stimuli that vary widely in identity, intensity, and duration. May form a complex with Orco to form odorant-sensing units, providing sensitive and prolonged odorant signaling and calcium permeability.</text>
</comment>
<evidence type="ECO:0000256" key="8">
    <source>
        <dbReference type="ARBA" id="ARBA00023224"/>
    </source>
</evidence>
<dbReference type="AlphaFoldDB" id="A0AAJ7EFS2"/>
<keyword evidence="8 12" id="KW-0807">Transducer</keyword>
<dbReference type="GO" id="GO:0005549">
    <property type="term" value="F:odorant binding"/>
    <property type="evidence" value="ECO:0007669"/>
    <property type="project" value="InterPro"/>
</dbReference>
<evidence type="ECO:0000256" key="5">
    <source>
        <dbReference type="ARBA" id="ARBA00022989"/>
    </source>
</evidence>
<feature type="transmembrane region" description="Helical" evidence="12">
    <location>
        <begin position="293"/>
        <end position="313"/>
    </location>
</feature>
<feature type="transmembrane region" description="Helical" evidence="12">
    <location>
        <begin position="56"/>
        <end position="79"/>
    </location>
</feature>